<organism evidence="1 2">
    <name type="scientific">Pigmentiphaga aceris</name>
    <dbReference type="NCBI Taxonomy" id="1940612"/>
    <lineage>
        <taxon>Bacteria</taxon>
        <taxon>Pseudomonadati</taxon>
        <taxon>Pseudomonadota</taxon>
        <taxon>Betaproteobacteria</taxon>
        <taxon>Burkholderiales</taxon>
        <taxon>Alcaligenaceae</taxon>
        <taxon>Pigmentiphaga</taxon>
    </lineage>
</organism>
<reference evidence="1 2" key="1">
    <citation type="submission" date="2019-08" db="EMBL/GenBank/DDBJ databases">
        <title>Amphibian skin-associated Pigmentiphaga: genome sequence and occurrence across geography and hosts.</title>
        <authorList>
            <person name="Bletz M.C."/>
            <person name="Bunk B."/>
            <person name="Sproeer C."/>
            <person name="Biwer P."/>
            <person name="Reiter S."/>
            <person name="Rabemananjara F.C.E."/>
            <person name="Schulz S."/>
            <person name="Overmann J."/>
            <person name="Vences M."/>
        </authorList>
    </citation>
    <scope>NUCLEOTIDE SEQUENCE [LARGE SCALE GENOMIC DNA]</scope>
    <source>
        <strain evidence="1 2">Mada1488</strain>
    </source>
</reference>
<dbReference type="Pfam" id="PF09523">
    <property type="entry name" value="DUF2390"/>
    <property type="match status" value="1"/>
</dbReference>
<evidence type="ECO:0000313" key="2">
    <source>
        <dbReference type="Proteomes" id="UP000325161"/>
    </source>
</evidence>
<dbReference type="KEGG" id="pacr:FXN63_20495"/>
<evidence type="ECO:0000313" key="1">
    <source>
        <dbReference type="EMBL" id="QEI07952.1"/>
    </source>
</evidence>
<proteinExistence type="predicted"/>
<gene>
    <name evidence="1" type="ORF">FXN63_20495</name>
</gene>
<keyword evidence="2" id="KW-1185">Reference proteome</keyword>
<accession>A0A5C0AZQ9</accession>
<protein>
    <submittedName>
        <fullName evidence="1">TIGR02444 family protein</fullName>
    </submittedName>
</protein>
<dbReference type="AlphaFoldDB" id="A0A5C0AZQ9"/>
<name>A0A5C0AZQ9_9BURK</name>
<sequence length="175" mass="19049">MRGISCEHVDMDIPTQTLPAFSGWLYAGDDVPAACLHLQDELGLDVNMLLWCLYAGVRGTALTSEMIATADAACAPWRAHVVHPLREVRRWLKTAGPQAQALRKQILAQEIDSEWHQQGLIEAAVSLDRQPASSWIGASNLAAYMRWAQVTPTVEATQAVRTLLASAYPAVSVSA</sequence>
<dbReference type="EMBL" id="CP043046">
    <property type="protein sequence ID" value="QEI07952.1"/>
    <property type="molecule type" value="Genomic_DNA"/>
</dbReference>
<dbReference type="InterPro" id="IPR012659">
    <property type="entry name" value="CHP02444"/>
</dbReference>
<dbReference type="OrthoDB" id="8690258at2"/>
<dbReference type="NCBIfam" id="TIGR02444">
    <property type="entry name" value="TIGR02444 family protein"/>
    <property type="match status" value="1"/>
</dbReference>
<dbReference type="Proteomes" id="UP000325161">
    <property type="component" value="Chromosome"/>
</dbReference>